<keyword evidence="6" id="KW-0464">Manganese</keyword>
<evidence type="ECO:0000313" key="11">
    <source>
        <dbReference type="Proteomes" id="UP000546252"/>
    </source>
</evidence>
<dbReference type="InterPro" id="IPR019818">
    <property type="entry name" value="IsoCit/isopropylmalate_DH_CS"/>
</dbReference>
<evidence type="ECO:0000256" key="5">
    <source>
        <dbReference type="ARBA" id="ARBA00023027"/>
    </source>
</evidence>
<dbReference type="EMBL" id="LQBM01000003">
    <property type="protein sequence ID" value="KUG59079.1"/>
    <property type="molecule type" value="Genomic_DNA"/>
</dbReference>
<evidence type="ECO:0000256" key="3">
    <source>
        <dbReference type="ARBA" id="ARBA00022723"/>
    </source>
</evidence>
<dbReference type="NCBIfam" id="NF002898">
    <property type="entry name" value="PRK03437.1"/>
    <property type="match status" value="1"/>
</dbReference>
<dbReference type="Pfam" id="PF00180">
    <property type="entry name" value="Iso_dh"/>
    <property type="match status" value="1"/>
</dbReference>
<evidence type="ECO:0000256" key="6">
    <source>
        <dbReference type="ARBA" id="ARBA00023211"/>
    </source>
</evidence>
<evidence type="ECO:0000256" key="4">
    <source>
        <dbReference type="ARBA" id="ARBA00023002"/>
    </source>
</evidence>
<keyword evidence="4 9" id="KW-0560">Oxidoreductase</keyword>
<comment type="caution">
    <text evidence="8">The sequence shown here is derived from an EMBL/GenBank/DDBJ whole genome shotgun (WGS) entry which is preliminary data.</text>
</comment>
<dbReference type="InterPro" id="IPR024084">
    <property type="entry name" value="IsoPropMal-DH-like_dom"/>
</dbReference>
<dbReference type="Gene3D" id="3.40.718.10">
    <property type="entry name" value="Isopropylmalate Dehydrogenase"/>
    <property type="match status" value="1"/>
</dbReference>
<dbReference type="PROSITE" id="PS00470">
    <property type="entry name" value="IDH_IMDH"/>
    <property type="match status" value="1"/>
</dbReference>
<reference evidence="8" key="2">
    <citation type="submission" date="2015-12" db="EMBL/GenBank/DDBJ databases">
        <authorList>
            <person name="Shamseldin A."/>
            <person name="Moawad H."/>
            <person name="Abd El-Rahim W.M."/>
            <person name="Sadowsky M.J."/>
        </authorList>
    </citation>
    <scope>NUCLEOTIDE SEQUENCE [LARGE SCALE GENOMIC DNA]</scope>
    <source>
        <strain evidence="8">CD08_7</strain>
    </source>
</reference>
<dbReference type="EMBL" id="JACJIH010000001">
    <property type="protein sequence ID" value="MBA8921081.1"/>
    <property type="molecule type" value="Genomic_DNA"/>
</dbReference>
<evidence type="ECO:0000256" key="1">
    <source>
        <dbReference type="ARBA" id="ARBA00001936"/>
    </source>
</evidence>
<dbReference type="GO" id="GO:0051287">
    <property type="term" value="F:NAD binding"/>
    <property type="evidence" value="ECO:0007669"/>
    <property type="project" value="InterPro"/>
</dbReference>
<feature type="domain" description="Isopropylmalate dehydrogenase-like" evidence="7">
    <location>
        <begin position="7"/>
        <end position="351"/>
    </location>
</feature>
<protein>
    <submittedName>
        <fullName evidence="8">3-isopropylmalate dehydrogenase</fullName>
        <ecNumber evidence="9">1.1.1.85</ecNumber>
    </submittedName>
</protein>
<comment type="cofactor">
    <cofactor evidence="2">
        <name>Mg(2+)</name>
        <dbReference type="ChEBI" id="CHEBI:18420"/>
    </cofactor>
</comment>
<dbReference type="Proteomes" id="UP000054023">
    <property type="component" value="Unassembled WGS sequence"/>
</dbReference>
<evidence type="ECO:0000256" key="2">
    <source>
        <dbReference type="ARBA" id="ARBA00001946"/>
    </source>
</evidence>
<dbReference type="PANTHER" id="PTHR43275:SF1">
    <property type="entry name" value="D-MALATE DEHYDROGENASE [DECARBOXYLATING]"/>
    <property type="match status" value="1"/>
</dbReference>
<comment type="cofactor">
    <cofactor evidence="1">
        <name>Mn(2+)</name>
        <dbReference type="ChEBI" id="CHEBI:29035"/>
    </cofactor>
</comment>
<reference evidence="9 11" key="3">
    <citation type="submission" date="2020-08" db="EMBL/GenBank/DDBJ databases">
        <title>Sequencing the genomes of 1000 actinobacteria strains.</title>
        <authorList>
            <person name="Klenk H.-P."/>
        </authorList>
    </citation>
    <scope>NUCLEOTIDE SEQUENCE [LARGE SCALE GENOMIC DNA]</scope>
    <source>
        <strain evidence="9 11">DSM 19081</strain>
    </source>
</reference>
<name>A0A0W8IGI2_9MICC</name>
<dbReference type="SMART" id="SM01329">
    <property type="entry name" value="Iso_dh"/>
    <property type="match status" value="1"/>
</dbReference>
<dbReference type="OrthoDB" id="5289857at2"/>
<sequence length="357" mass="37876">MAENTFDIAVIGGDGIGPEVVAEARKVLDAALASESAQFSYTEYSLGAEHWLRTGETLTEETLQALRGHDAILFGAVGADPLDTRVPSGIIERELLLGLRFNLDHCVNLRPTRSYPGVISPLRGVDQENPIDFVVVREGTEGPYAGNGGLLRRGTEAEIATEVSVNTAYGVRRVVEDAFHRAQARGKHLTLVHKNNVLTYSGDLWTRTTAAVAESFPEVRWDYMHVDAATIHMVNNPQRFDVIVTDNLFGDILTDLAPAISGGIGLAASASINTAGTAPSMFEPVHGSAPDIAGKAIADPTAAVLSAGLMLDHLGLSAAAERLETAVHAQLSQWAQEGTSGLSTSQRGDAFVARLSG</sequence>
<dbReference type="InterPro" id="IPR050501">
    <property type="entry name" value="ICDH/IPMDH"/>
</dbReference>
<evidence type="ECO:0000313" key="8">
    <source>
        <dbReference type="EMBL" id="KUG59079.1"/>
    </source>
</evidence>
<dbReference type="RefSeq" id="WP_058888763.1">
    <property type="nucleotide sequence ID" value="NZ_BAAAKT010000004.1"/>
</dbReference>
<dbReference type="EC" id="1.1.1.85" evidence="9"/>
<keyword evidence="5" id="KW-0520">NAD</keyword>
<dbReference type="GO" id="GO:0000287">
    <property type="term" value="F:magnesium ion binding"/>
    <property type="evidence" value="ECO:0007669"/>
    <property type="project" value="InterPro"/>
</dbReference>
<proteinExistence type="predicted"/>
<reference evidence="10" key="1">
    <citation type="submission" date="2015-12" db="EMBL/GenBank/DDBJ databases">
        <authorList>
            <person name="Nair G.R."/>
            <person name="Kaur G."/>
            <person name="Mayilraj S."/>
        </authorList>
    </citation>
    <scope>NUCLEOTIDE SEQUENCE [LARGE SCALE GENOMIC DNA]</scope>
    <source>
        <strain evidence="10">CD08_7</strain>
    </source>
</reference>
<dbReference type="AlphaFoldDB" id="A0A0W8IGI2"/>
<dbReference type="PANTHER" id="PTHR43275">
    <property type="entry name" value="D-MALATE DEHYDROGENASE [DECARBOXYLATING]"/>
    <property type="match status" value="1"/>
</dbReference>
<dbReference type="Proteomes" id="UP000546252">
    <property type="component" value="Unassembled WGS sequence"/>
</dbReference>
<evidence type="ECO:0000259" key="7">
    <source>
        <dbReference type="SMART" id="SM01329"/>
    </source>
</evidence>
<evidence type="ECO:0000313" key="10">
    <source>
        <dbReference type="Proteomes" id="UP000054023"/>
    </source>
</evidence>
<dbReference type="STRING" id="317018.AVL63_03505"/>
<accession>A0A0W8IGI2</accession>
<dbReference type="GO" id="GO:0003862">
    <property type="term" value="F:3-isopropylmalate dehydrogenase activity"/>
    <property type="evidence" value="ECO:0007669"/>
    <property type="project" value="UniProtKB-EC"/>
</dbReference>
<gene>
    <name evidence="8" type="ORF">AVL63_03505</name>
    <name evidence="9" type="ORF">HNR24_001014</name>
</gene>
<keyword evidence="3" id="KW-0479">Metal-binding</keyword>
<evidence type="ECO:0000313" key="9">
    <source>
        <dbReference type="EMBL" id="MBA8921081.1"/>
    </source>
</evidence>
<organism evidence="8 10">
    <name type="scientific">Nesterenkonia jeotgali</name>
    <dbReference type="NCBI Taxonomy" id="317018"/>
    <lineage>
        <taxon>Bacteria</taxon>
        <taxon>Bacillati</taxon>
        <taxon>Actinomycetota</taxon>
        <taxon>Actinomycetes</taxon>
        <taxon>Micrococcales</taxon>
        <taxon>Micrococcaceae</taxon>
        <taxon>Nesterenkonia</taxon>
    </lineage>
</organism>
<keyword evidence="10" id="KW-1185">Reference proteome</keyword>
<dbReference type="SUPFAM" id="SSF53659">
    <property type="entry name" value="Isocitrate/Isopropylmalate dehydrogenase-like"/>
    <property type="match status" value="1"/>
</dbReference>